<keyword evidence="1" id="KW-0732">Signal</keyword>
<evidence type="ECO:0000256" key="3">
    <source>
        <dbReference type="ARBA" id="ARBA00022803"/>
    </source>
</evidence>
<feature type="domain" description="Outer membrane lipoprotein BamD-like" evidence="5">
    <location>
        <begin position="437"/>
        <end position="542"/>
    </location>
</feature>
<dbReference type="Proteomes" id="UP000239711">
    <property type="component" value="Unassembled WGS sequence"/>
</dbReference>
<keyword evidence="2" id="KW-0677">Repeat</keyword>
<keyword evidence="3 4" id="KW-0802">TPR repeat</keyword>
<comment type="caution">
    <text evidence="6">The sequence shown here is derived from an EMBL/GenBank/DDBJ whole genome shotgun (WGS) entry which is preliminary data.</text>
</comment>
<keyword evidence="7" id="KW-1185">Reference proteome</keyword>
<evidence type="ECO:0000256" key="4">
    <source>
        <dbReference type="PROSITE-ProRule" id="PRU00339"/>
    </source>
</evidence>
<feature type="repeat" description="TPR" evidence="4">
    <location>
        <begin position="462"/>
        <end position="495"/>
    </location>
</feature>
<dbReference type="AlphaFoldDB" id="A0A2S9IWV9"/>
<dbReference type="InterPro" id="IPR039565">
    <property type="entry name" value="BamD-like"/>
</dbReference>
<reference evidence="6 7" key="1">
    <citation type="submission" date="2018-02" db="EMBL/GenBank/DDBJ databases">
        <title>The draft genome of Sphingobacterium sp. 5JN-11.</title>
        <authorList>
            <person name="Liu L."/>
            <person name="Li L."/>
            <person name="Liang L."/>
            <person name="Zhang X."/>
            <person name="Wang T."/>
        </authorList>
    </citation>
    <scope>NUCLEOTIDE SEQUENCE [LARGE SCALE GENOMIC DNA]</scope>
    <source>
        <strain evidence="6 7">5JN-11</strain>
    </source>
</reference>
<dbReference type="SUPFAM" id="SSF48452">
    <property type="entry name" value="TPR-like"/>
    <property type="match status" value="4"/>
</dbReference>
<organism evidence="6 7">
    <name type="scientific">Sphingobacterium haloxyli</name>
    <dbReference type="NCBI Taxonomy" id="2100533"/>
    <lineage>
        <taxon>Bacteria</taxon>
        <taxon>Pseudomonadati</taxon>
        <taxon>Bacteroidota</taxon>
        <taxon>Sphingobacteriia</taxon>
        <taxon>Sphingobacteriales</taxon>
        <taxon>Sphingobacteriaceae</taxon>
        <taxon>Sphingobacterium</taxon>
    </lineage>
</organism>
<evidence type="ECO:0000256" key="2">
    <source>
        <dbReference type="ARBA" id="ARBA00022737"/>
    </source>
</evidence>
<dbReference type="InterPro" id="IPR019734">
    <property type="entry name" value="TPR_rpt"/>
</dbReference>
<evidence type="ECO:0000313" key="6">
    <source>
        <dbReference type="EMBL" id="PRD45013.1"/>
    </source>
</evidence>
<dbReference type="GO" id="GO:0006401">
    <property type="term" value="P:RNA catabolic process"/>
    <property type="evidence" value="ECO:0007669"/>
    <property type="project" value="InterPro"/>
</dbReference>
<dbReference type="InterPro" id="IPR011990">
    <property type="entry name" value="TPR-like_helical_dom_sf"/>
</dbReference>
<dbReference type="Pfam" id="PF13432">
    <property type="entry name" value="TPR_16"/>
    <property type="match status" value="2"/>
</dbReference>
<dbReference type="OrthoDB" id="9814448at2"/>
<dbReference type="InterPro" id="IPR039226">
    <property type="entry name" value="Ski3/TTC37"/>
</dbReference>
<dbReference type="RefSeq" id="WP_105718558.1">
    <property type="nucleotide sequence ID" value="NZ_PVBQ01000023.1"/>
</dbReference>
<name>A0A2S9IWV9_9SPHI</name>
<dbReference type="GO" id="GO:0055087">
    <property type="term" value="C:Ski complex"/>
    <property type="evidence" value="ECO:0007669"/>
    <property type="project" value="InterPro"/>
</dbReference>
<evidence type="ECO:0000313" key="7">
    <source>
        <dbReference type="Proteomes" id="UP000239711"/>
    </source>
</evidence>
<dbReference type="PANTHER" id="PTHR15704:SF7">
    <property type="entry name" value="SUPERKILLER COMPLEX PROTEIN 3"/>
    <property type="match status" value="1"/>
</dbReference>
<evidence type="ECO:0000259" key="5">
    <source>
        <dbReference type="Pfam" id="PF13525"/>
    </source>
</evidence>
<dbReference type="SMART" id="SM00028">
    <property type="entry name" value="TPR"/>
    <property type="match status" value="8"/>
</dbReference>
<protein>
    <recommendedName>
        <fullName evidence="5">Outer membrane lipoprotein BamD-like domain-containing protein</fullName>
    </recommendedName>
</protein>
<accession>A0A2S9IWV9</accession>
<dbReference type="PROSITE" id="PS50005">
    <property type="entry name" value="TPR"/>
    <property type="match status" value="1"/>
</dbReference>
<sequence>MILKENIGYNYLKSLLTGVLSALLVTGYAQQEEKQQKEKRRPSEQWHERQATVMDSIDVVRDYRPMLADAVKARRSPDMRINREAIEIELRKIATATYLARNRYKQAYNDELVKRNPNASRNNIDNYRISYLAYRAGEYPRATSILETLETSDAFYQGSLITLGHIALETGDKQRARDAFLKATRLDLDPVLKVDALFNYAKILFELDSAQVAQDVLREYLAREYADSDPSAQKQESAETLSAEVLLGTSNFHAGVSMLESMNNRGQEGNATYQKATYYRALEFYNERAFENSISMFMRSEKFPIDAEMAALATYWKAEAMYEVRKYREAVENFSRFLRLPAARNTEVYNYANYGLAYAAFRNNSFGMAADYFERFLAMDGSSMEESVRHDVIARLGDSYLSMRNYNRANRYYDQLINSKAPNQDYALFQRGVIFGLQGDHETKLSILRSVVEKFPGSNYADDVAFEIPYTYFTTGDYDAAIEGLQRMIEQYPRSSYVPRALMTIGLVQYNKGDTEAAKATFQKVVEQHAATDEAGQALRSIENIYLDQGDASSYIRYATSTNVSNLSTAEQDNLAFQVAHSLFARGEYGPAVEAINAYFDKFPKPRQEKHARYIRGVSLYHTGHPRKALHDLNIILNDWTSKYTENTLLTVAALYLGLKEYNEAIVHLKKLELNSDYKENYSYAVTNLMICYFELGDLEQTVKYAKLVKNHNGSSKEEIAKAHLYSGRVLLQDGNMEAAMKELNLAALKSETAASAEARYRAGQLQYENKEYDKAEETAFDVINNMAAHDYWVAKSFILLADVYAGKGDKLQARSTLQSVIENYEGDDDVIPSAKIRLQKLKVK</sequence>
<proteinExistence type="predicted"/>
<dbReference type="EMBL" id="PVBQ01000023">
    <property type="protein sequence ID" value="PRD45013.1"/>
    <property type="molecule type" value="Genomic_DNA"/>
</dbReference>
<dbReference type="Pfam" id="PF13525">
    <property type="entry name" value="YfiO"/>
    <property type="match status" value="1"/>
</dbReference>
<evidence type="ECO:0000256" key="1">
    <source>
        <dbReference type="ARBA" id="ARBA00022729"/>
    </source>
</evidence>
<gene>
    <name evidence="6" type="ORF">C5745_18780</name>
</gene>
<dbReference type="Gene3D" id="1.25.40.10">
    <property type="entry name" value="Tetratricopeptide repeat domain"/>
    <property type="match status" value="5"/>
</dbReference>
<dbReference type="PANTHER" id="PTHR15704">
    <property type="entry name" value="SUPERKILLER 3 PROTEIN-RELATED"/>
    <property type="match status" value="1"/>
</dbReference>
<dbReference type="Pfam" id="PF13174">
    <property type="entry name" value="TPR_6"/>
    <property type="match status" value="1"/>
</dbReference>